<dbReference type="Proteomes" id="UP000692954">
    <property type="component" value="Unassembled WGS sequence"/>
</dbReference>
<evidence type="ECO:0000256" key="1">
    <source>
        <dbReference type="SAM" id="Coils"/>
    </source>
</evidence>
<comment type="caution">
    <text evidence="2">The sequence shown here is derived from an EMBL/GenBank/DDBJ whole genome shotgun (WGS) entry which is preliminary data.</text>
</comment>
<reference evidence="2" key="1">
    <citation type="submission" date="2021-01" db="EMBL/GenBank/DDBJ databases">
        <authorList>
            <consortium name="Genoscope - CEA"/>
            <person name="William W."/>
        </authorList>
    </citation>
    <scope>NUCLEOTIDE SEQUENCE</scope>
</reference>
<sequence>MLQLQLEVRTIQFFINSMTESCLMQFIHNQSSIILKSKLKCKCRDIQVINEKIDLNIQYLEKGNLKLLFQDGQIILGEATINLGFYIENSLPVIIDNITIQSKYDQEAYVELSLGWNKLEQIQTQEIESINPEREQPLFIKLSQQSPNRVQNLKFGDKLENLKMKDSIVAENYFKEFKQEQFDKKSIENDKVQQIEDEKLEDIHKVHIQTTNSLRFQTPKDCKFTKKQKIQTSSGHLENCKKQVNKKQLQSDSKPTFKELGQKIRQKSTNRFESRVKIRIENQQAEQNETVKRATKQRFFCKQTEDIGKQVQKYQEAGFFTSRQLELEKGNQDQSIQELHIENKLLKNQIQSLQSENQGLKEKLIKSEASFNLLSETYTTLRDEYKKCQLKSYDNSNNNFILNKEYELIKKELDQKQKEIEFSYKEGQLWKIELEITKRENVQLQKDLEQMKKDFFNKQIENINLLRDIEGKKSKINTLEQELFDKKVVYKQKNQGNQNIINKMEKNDEWDFEQMKQAINSQRMEIENYNEELKQTRLKLLVLEEGENQKFELLDEIGKTNPQLQMEIQMLKQRLIESSQEIKQNSRILENEKLKSQINLYLQQPNEQNLDFTYLINKYSTLNDSLKQENQALIHQNKKDQVKLESLQKQLGINKRKNIIELSEQRQQSLEQEITQLEKAVLNGKQNMADVINAVLECGGTDLAEAVERFLIARRSTKIS</sequence>
<proteinExistence type="predicted"/>
<dbReference type="EMBL" id="CAJJDN010000114">
    <property type="protein sequence ID" value="CAD8117721.1"/>
    <property type="molecule type" value="Genomic_DNA"/>
</dbReference>
<feature type="coiled-coil region" evidence="1">
    <location>
        <begin position="399"/>
        <end position="482"/>
    </location>
</feature>
<evidence type="ECO:0000313" key="2">
    <source>
        <dbReference type="EMBL" id="CAD8117721.1"/>
    </source>
</evidence>
<gene>
    <name evidence="2" type="ORF">PSON_ATCC_30995.1.T1140187</name>
</gene>
<name>A0A8S1QQH3_9CILI</name>
<evidence type="ECO:0000313" key="3">
    <source>
        <dbReference type="Proteomes" id="UP000692954"/>
    </source>
</evidence>
<feature type="coiled-coil region" evidence="1">
    <location>
        <begin position="616"/>
        <end position="687"/>
    </location>
</feature>
<feature type="coiled-coil region" evidence="1">
    <location>
        <begin position="336"/>
        <end position="370"/>
    </location>
</feature>
<keyword evidence="3" id="KW-1185">Reference proteome</keyword>
<accession>A0A8S1QQH3</accession>
<dbReference type="AlphaFoldDB" id="A0A8S1QQH3"/>
<organism evidence="2 3">
    <name type="scientific">Paramecium sonneborni</name>
    <dbReference type="NCBI Taxonomy" id="65129"/>
    <lineage>
        <taxon>Eukaryota</taxon>
        <taxon>Sar</taxon>
        <taxon>Alveolata</taxon>
        <taxon>Ciliophora</taxon>
        <taxon>Intramacronucleata</taxon>
        <taxon>Oligohymenophorea</taxon>
        <taxon>Peniculida</taxon>
        <taxon>Parameciidae</taxon>
        <taxon>Paramecium</taxon>
    </lineage>
</organism>
<dbReference type="OrthoDB" id="304009at2759"/>
<protein>
    <submittedName>
        <fullName evidence="2">Uncharacterized protein</fullName>
    </submittedName>
</protein>
<feature type="coiled-coil region" evidence="1">
    <location>
        <begin position="512"/>
        <end position="546"/>
    </location>
</feature>
<keyword evidence="1" id="KW-0175">Coiled coil</keyword>